<comment type="caution">
    <text evidence="1">The sequence shown here is derived from an EMBL/GenBank/DDBJ whole genome shotgun (WGS) entry which is preliminary data.</text>
</comment>
<reference evidence="1 2" key="1">
    <citation type="submission" date="2020-07" db="EMBL/GenBank/DDBJ databases">
        <title>Sequencing the genomes of 1000 actinobacteria strains.</title>
        <authorList>
            <person name="Klenk H.-P."/>
        </authorList>
    </citation>
    <scope>NUCLEOTIDE SEQUENCE [LARGE SCALE GENOMIC DNA]</scope>
    <source>
        <strain evidence="1 2">DSM 18448</strain>
    </source>
</reference>
<organism evidence="1 2">
    <name type="scientific">Actinopolymorpha rutila</name>
    <dbReference type="NCBI Taxonomy" id="446787"/>
    <lineage>
        <taxon>Bacteria</taxon>
        <taxon>Bacillati</taxon>
        <taxon>Actinomycetota</taxon>
        <taxon>Actinomycetes</taxon>
        <taxon>Propionibacteriales</taxon>
        <taxon>Actinopolymorphaceae</taxon>
        <taxon>Actinopolymorpha</taxon>
    </lineage>
</organism>
<name>A0A852ZIM0_9ACTN</name>
<evidence type="ECO:0000313" key="2">
    <source>
        <dbReference type="Proteomes" id="UP000579605"/>
    </source>
</evidence>
<dbReference type="AlphaFoldDB" id="A0A852ZIM0"/>
<keyword evidence="2" id="KW-1185">Reference proteome</keyword>
<sequence length="148" mass="15395">MGTVYVGAYAEQIGTDHEGYAAGRLPDGSLTGTRTADTADFTGYVAACGCGWHGNVDHPPTDAGEIAAAGAWHHTHLQELIAKAGAGWPSWAERVAVRARVVAGHVASGRPDIAAEVAARLEGEVAIWRRTAEELVPESARDLARGGV</sequence>
<proteinExistence type="predicted"/>
<dbReference type="EMBL" id="JACBZH010000001">
    <property type="protein sequence ID" value="NYH92961.1"/>
    <property type="molecule type" value="Genomic_DNA"/>
</dbReference>
<dbReference type="Proteomes" id="UP000579605">
    <property type="component" value="Unassembled WGS sequence"/>
</dbReference>
<protein>
    <submittedName>
        <fullName evidence="1">Uncharacterized protein</fullName>
    </submittedName>
</protein>
<dbReference type="RefSeq" id="WP_179790403.1">
    <property type="nucleotide sequence ID" value="NZ_BAAARR010000031.1"/>
</dbReference>
<accession>A0A852ZIM0</accession>
<gene>
    <name evidence="1" type="ORF">F4554_005599</name>
</gene>
<evidence type="ECO:0000313" key="1">
    <source>
        <dbReference type="EMBL" id="NYH92961.1"/>
    </source>
</evidence>